<dbReference type="EMBL" id="CT868485">
    <property type="protein sequence ID" value="CAK83831.1"/>
    <property type="molecule type" value="Genomic_DNA"/>
</dbReference>
<organism evidence="1 2">
    <name type="scientific">Paramecium tetraurelia</name>
    <dbReference type="NCBI Taxonomy" id="5888"/>
    <lineage>
        <taxon>Eukaryota</taxon>
        <taxon>Sar</taxon>
        <taxon>Alveolata</taxon>
        <taxon>Ciliophora</taxon>
        <taxon>Intramacronucleata</taxon>
        <taxon>Oligohymenophorea</taxon>
        <taxon>Peniculida</taxon>
        <taxon>Parameciidae</taxon>
        <taxon>Paramecium</taxon>
    </lineage>
</organism>
<keyword evidence="2" id="KW-1185">Reference proteome</keyword>
<dbReference type="RefSeq" id="XP_001451228.1">
    <property type="nucleotide sequence ID" value="XM_001451191.1"/>
</dbReference>
<dbReference type="KEGG" id="ptm:GSPATT00018148001"/>
<dbReference type="HOGENOM" id="CLU_2459559_0_0_1"/>
<proteinExistence type="predicted"/>
<sequence length="89" mass="10257">MELNYLPNIAVVGKENQAVEVICKDRQIGSIILQSQVEDIESIITIIKMNPLKLRLLQRIFIRIAKMNQNGGSKLRKQEREPRSLVKML</sequence>
<gene>
    <name evidence="1" type="ORF">GSPATT00018148001</name>
</gene>
<evidence type="ECO:0000313" key="2">
    <source>
        <dbReference type="Proteomes" id="UP000000600"/>
    </source>
</evidence>
<accession>A0DLB4</accession>
<dbReference type="GeneID" id="5037013"/>
<protein>
    <submittedName>
        <fullName evidence="1">Uncharacterized protein</fullName>
    </submittedName>
</protein>
<evidence type="ECO:0000313" key="1">
    <source>
        <dbReference type="EMBL" id="CAK83831.1"/>
    </source>
</evidence>
<dbReference type="Proteomes" id="UP000000600">
    <property type="component" value="Unassembled WGS sequence"/>
</dbReference>
<reference evidence="1 2" key="1">
    <citation type="journal article" date="2006" name="Nature">
        <title>Global trends of whole-genome duplications revealed by the ciliate Paramecium tetraurelia.</title>
        <authorList>
            <consortium name="Genoscope"/>
            <person name="Aury J.-M."/>
            <person name="Jaillon O."/>
            <person name="Duret L."/>
            <person name="Noel B."/>
            <person name="Jubin C."/>
            <person name="Porcel B.M."/>
            <person name="Segurens B."/>
            <person name="Daubin V."/>
            <person name="Anthouard V."/>
            <person name="Aiach N."/>
            <person name="Arnaiz O."/>
            <person name="Billaut A."/>
            <person name="Beisson J."/>
            <person name="Blanc I."/>
            <person name="Bouhouche K."/>
            <person name="Camara F."/>
            <person name="Duharcourt S."/>
            <person name="Guigo R."/>
            <person name="Gogendeau D."/>
            <person name="Katinka M."/>
            <person name="Keller A.-M."/>
            <person name="Kissmehl R."/>
            <person name="Klotz C."/>
            <person name="Koll F."/>
            <person name="Le Moue A."/>
            <person name="Lepere C."/>
            <person name="Malinsky S."/>
            <person name="Nowacki M."/>
            <person name="Nowak J.K."/>
            <person name="Plattner H."/>
            <person name="Poulain J."/>
            <person name="Ruiz F."/>
            <person name="Serrano V."/>
            <person name="Zagulski M."/>
            <person name="Dessen P."/>
            <person name="Betermier M."/>
            <person name="Weissenbach J."/>
            <person name="Scarpelli C."/>
            <person name="Schachter V."/>
            <person name="Sperling L."/>
            <person name="Meyer E."/>
            <person name="Cohen J."/>
            <person name="Wincker P."/>
        </authorList>
    </citation>
    <scope>NUCLEOTIDE SEQUENCE [LARGE SCALE GENOMIC DNA]</scope>
    <source>
        <strain evidence="1 2">Stock d4-2</strain>
    </source>
</reference>
<dbReference type="AlphaFoldDB" id="A0DLB4"/>
<name>A0DLB4_PARTE</name>
<dbReference type="InParanoid" id="A0DLB4"/>